<reference evidence="1" key="1">
    <citation type="submission" date="2022-10" db="EMBL/GenBank/DDBJ databases">
        <title>The complete genomes of actinobacterial strains from the NBC collection.</title>
        <authorList>
            <person name="Joergensen T.S."/>
            <person name="Alvarez Arevalo M."/>
            <person name="Sterndorff E.B."/>
            <person name="Faurdal D."/>
            <person name="Vuksanovic O."/>
            <person name="Mourched A.-S."/>
            <person name="Charusanti P."/>
            <person name="Shaw S."/>
            <person name="Blin K."/>
            <person name="Weber T."/>
        </authorList>
    </citation>
    <scope>NUCLEOTIDE SEQUENCE</scope>
    <source>
        <strain evidence="1">NBC_00003</strain>
    </source>
</reference>
<name>A0AAU2V7V6_9ACTN</name>
<sequence>MPEAPIRRNPTEGWTLALTPGERIQGVEQDGIPYLYIPVSHVYGDRSFVTNGLWLPERDVRKLDAELHDALGDTPAARGATLVRPHL</sequence>
<gene>
    <name evidence="1" type="ORF">OG549_24310</name>
</gene>
<protein>
    <submittedName>
        <fullName evidence="1">Uncharacterized protein</fullName>
    </submittedName>
</protein>
<accession>A0AAU2V7V6</accession>
<evidence type="ECO:0000313" key="1">
    <source>
        <dbReference type="EMBL" id="WTW63521.1"/>
    </source>
</evidence>
<dbReference type="AlphaFoldDB" id="A0AAU2V7V6"/>
<organism evidence="1">
    <name type="scientific">Streptomyces sp. NBC_00003</name>
    <dbReference type="NCBI Taxonomy" id="2903608"/>
    <lineage>
        <taxon>Bacteria</taxon>
        <taxon>Bacillati</taxon>
        <taxon>Actinomycetota</taxon>
        <taxon>Actinomycetes</taxon>
        <taxon>Kitasatosporales</taxon>
        <taxon>Streptomycetaceae</taxon>
        <taxon>Streptomyces</taxon>
    </lineage>
</organism>
<proteinExistence type="predicted"/>
<dbReference type="EMBL" id="CP108318">
    <property type="protein sequence ID" value="WTW63521.1"/>
    <property type="molecule type" value="Genomic_DNA"/>
</dbReference>